<evidence type="ECO:0000256" key="1">
    <source>
        <dbReference type="ARBA" id="ARBA00022460"/>
    </source>
</evidence>
<dbReference type="PROSITE" id="PS51155">
    <property type="entry name" value="CHIT_BIND_RR_2"/>
    <property type="match status" value="1"/>
</dbReference>
<evidence type="ECO:0000313" key="4">
    <source>
        <dbReference type="EMBL" id="JAS02239.1"/>
    </source>
</evidence>
<feature type="compositionally biased region" description="Polar residues" evidence="3">
    <location>
        <begin position="61"/>
        <end position="76"/>
    </location>
</feature>
<feature type="region of interest" description="Disordered" evidence="3">
    <location>
        <begin position="60"/>
        <end position="100"/>
    </location>
</feature>
<accession>A0A161MSD3</accession>
<dbReference type="Pfam" id="PF00379">
    <property type="entry name" value="Chitin_bind_4"/>
    <property type="match status" value="1"/>
</dbReference>
<dbReference type="PANTHER" id="PTHR12236">
    <property type="entry name" value="STRUCTURAL CONTITUENT OF CUTICLE"/>
    <property type="match status" value="1"/>
</dbReference>
<dbReference type="AlphaFoldDB" id="A0A161MSD3"/>
<reference evidence="4" key="2">
    <citation type="journal article" date="2017" name="J. Med. Entomol.">
        <title>Transcriptome Analysis of the Triatoma infestans (Hemiptera: Reduviidae) Integument.</title>
        <authorList>
            <person name="Calderon-Fernandez G.M."/>
            <person name="Moriconi D.E."/>
            <person name="Dulbecco A.B."/>
            <person name="Juarez M.P."/>
        </authorList>
    </citation>
    <scope>NUCLEOTIDE SEQUENCE</scope>
    <source>
        <strain evidence="4">Int1</strain>
        <tissue evidence="4">Integument</tissue>
    </source>
</reference>
<feature type="compositionally biased region" description="Basic and acidic residues" evidence="3">
    <location>
        <begin position="77"/>
        <end position="86"/>
    </location>
</feature>
<organism evidence="4">
    <name type="scientific">Triatoma infestans</name>
    <name type="common">Assassin bug</name>
    <dbReference type="NCBI Taxonomy" id="30076"/>
    <lineage>
        <taxon>Eukaryota</taxon>
        <taxon>Metazoa</taxon>
        <taxon>Ecdysozoa</taxon>
        <taxon>Arthropoda</taxon>
        <taxon>Hexapoda</taxon>
        <taxon>Insecta</taxon>
        <taxon>Pterygota</taxon>
        <taxon>Neoptera</taxon>
        <taxon>Paraneoptera</taxon>
        <taxon>Hemiptera</taxon>
        <taxon>Heteroptera</taxon>
        <taxon>Panheteroptera</taxon>
        <taxon>Cimicomorpha</taxon>
        <taxon>Reduviidae</taxon>
        <taxon>Triatominae</taxon>
        <taxon>Triatoma</taxon>
    </lineage>
</organism>
<dbReference type="GO" id="GO:0005615">
    <property type="term" value="C:extracellular space"/>
    <property type="evidence" value="ECO:0007669"/>
    <property type="project" value="TreeGrafter"/>
</dbReference>
<dbReference type="InterPro" id="IPR000618">
    <property type="entry name" value="Insect_cuticle"/>
</dbReference>
<sequence length="149" mass="15296">ATVSHAPVATFAPIATISHAPVATITHAPIATVAHAPVATITQPASLALASQEEIDPHPQYSFSYSVNDATTGDFKSQSESRDGDHVQGTYSLLEPDGSTRTVDYTSDAINGFNAHVHKDGAAHPPPAATIAAPITAARPLAIASRPVA</sequence>
<evidence type="ECO:0000256" key="2">
    <source>
        <dbReference type="PROSITE-ProRule" id="PRU00497"/>
    </source>
</evidence>
<reference evidence="4" key="1">
    <citation type="submission" date="2016-04" db="EMBL/GenBank/DDBJ databases">
        <authorList>
            <person name="Calderon-Fernandez G.M.Sr."/>
        </authorList>
    </citation>
    <scope>NUCLEOTIDE SEQUENCE</scope>
    <source>
        <strain evidence="4">Int1</strain>
        <tissue evidence="4">Integument</tissue>
    </source>
</reference>
<dbReference type="GO" id="GO:0042302">
    <property type="term" value="F:structural constituent of cuticle"/>
    <property type="evidence" value="ECO:0007669"/>
    <property type="project" value="UniProtKB-UniRule"/>
</dbReference>
<feature type="non-terminal residue" evidence="4">
    <location>
        <position position="1"/>
    </location>
</feature>
<keyword evidence="1 2" id="KW-0193">Cuticle</keyword>
<evidence type="ECO:0000256" key="3">
    <source>
        <dbReference type="SAM" id="MobiDB-lite"/>
    </source>
</evidence>
<feature type="non-terminal residue" evidence="4">
    <location>
        <position position="149"/>
    </location>
</feature>
<name>A0A161MSD3_TRIIF</name>
<dbReference type="GO" id="GO:0031012">
    <property type="term" value="C:extracellular matrix"/>
    <property type="evidence" value="ECO:0007669"/>
    <property type="project" value="TreeGrafter"/>
</dbReference>
<dbReference type="EMBL" id="GEMB01000902">
    <property type="protein sequence ID" value="JAS02239.1"/>
    <property type="molecule type" value="Transcribed_RNA"/>
</dbReference>
<dbReference type="PRINTS" id="PR00947">
    <property type="entry name" value="CUTICLE"/>
</dbReference>
<dbReference type="InterPro" id="IPR051217">
    <property type="entry name" value="Insect_Cuticle_Struc_Prot"/>
</dbReference>
<dbReference type="PANTHER" id="PTHR12236:SF86">
    <property type="entry name" value="CCP84AC-RELATED"/>
    <property type="match status" value="1"/>
</dbReference>
<proteinExistence type="predicted"/>
<protein>
    <submittedName>
        <fullName evidence="4">Cuticular protein RR-2 motif</fullName>
    </submittedName>
</protein>